<dbReference type="Proteomes" id="UP001387100">
    <property type="component" value="Unassembled WGS sequence"/>
</dbReference>
<reference evidence="2 3" key="1">
    <citation type="journal article" date="2017" name="Int. J. Syst. Evol. Microbiol.">
        <title>Pseudokineococcus basanitobsidens sp. nov., isolated from volcanic rock.</title>
        <authorList>
            <person name="Lee D.W."/>
            <person name="Park M.Y."/>
            <person name="Kim J.J."/>
            <person name="Kim B.S."/>
        </authorList>
    </citation>
    <scope>NUCLEOTIDE SEQUENCE [LARGE SCALE GENOMIC DNA]</scope>
    <source>
        <strain evidence="2 3">DSM 103726</strain>
    </source>
</reference>
<keyword evidence="3" id="KW-1185">Reference proteome</keyword>
<accession>A0ABU8RG83</accession>
<dbReference type="RefSeq" id="WP_339573477.1">
    <property type="nucleotide sequence ID" value="NZ_JBBIAA010000001.1"/>
</dbReference>
<evidence type="ECO:0000313" key="3">
    <source>
        <dbReference type="Proteomes" id="UP001387100"/>
    </source>
</evidence>
<organism evidence="2 3">
    <name type="scientific">Pseudokineococcus basanitobsidens</name>
    <dbReference type="NCBI Taxonomy" id="1926649"/>
    <lineage>
        <taxon>Bacteria</taxon>
        <taxon>Bacillati</taxon>
        <taxon>Actinomycetota</taxon>
        <taxon>Actinomycetes</taxon>
        <taxon>Kineosporiales</taxon>
        <taxon>Kineosporiaceae</taxon>
        <taxon>Pseudokineococcus</taxon>
    </lineage>
</organism>
<dbReference type="InterPro" id="IPR029058">
    <property type="entry name" value="AB_hydrolase_fold"/>
</dbReference>
<evidence type="ECO:0000313" key="2">
    <source>
        <dbReference type="EMBL" id="MEJ5944087.1"/>
    </source>
</evidence>
<dbReference type="Gene3D" id="3.40.50.1820">
    <property type="entry name" value="alpha/beta hydrolase"/>
    <property type="match status" value="1"/>
</dbReference>
<name>A0ABU8RG83_9ACTN</name>
<dbReference type="SUPFAM" id="SSF53474">
    <property type="entry name" value="alpha/beta-Hydrolases"/>
    <property type="match status" value="1"/>
</dbReference>
<feature type="compositionally biased region" description="Polar residues" evidence="1">
    <location>
        <begin position="388"/>
        <end position="401"/>
    </location>
</feature>
<dbReference type="EMBL" id="JBBIAA010000001">
    <property type="protein sequence ID" value="MEJ5944087.1"/>
    <property type="molecule type" value="Genomic_DNA"/>
</dbReference>
<gene>
    <name evidence="2" type="ORF">WDZ17_02080</name>
</gene>
<sequence>MTGEASAAPGGRGAGALLPGALDEVLGAGREAGGGLRVRGGAGGLVVEGTAMQDAARSLARTGEGLLVVTAATATAGAAGGPAAAVLDPAGAAGVQQATVVALARLARTATGCARLSALLTAAGLAYAHAEEVAARAGDGARDAVARAAGGAVGGLVRSPEVVVPGAAAVLAAVTAGGLVWVAVRGGGLVGEVGDDLVADLADGRLDVRERGLVADAVRDVPVRLEALAGADLAAAGASAAAGLSGAAAQHPLLLEALVGGLPVGLAAAVGVAGGPTARRAVRADLPGGDRLVWPPADVADLSAAVSVLATQDGALRPTRVRVRPAGPPAAVAPATGVADLLARAAPLAGGGALSPGGRGRSAAPVLVEGVVDAAGTRRWVLVLPPTQTTADPRSSATTNPADLGSDLRAVGHVPSAASRAAVRALEEAGARPGDPLLLVGYSQGGIVAAQLAADPHLRSVARVDAVLTAGAPSGGYDVPDDVAVLSLEHEEDWIHRLDGERSPATPGRTTVSRDLTDAGDLTGADLRRDGMSGHDLSRYTETAALVDASEDPSLVAWRERVAPYLDAEGTTATRQTFLAERVPAG</sequence>
<evidence type="ECO:0008006" key="4">
    <source>
        <dbReference type="Google" id="ProtNLM"/>
    </source>
</evidence>
<protein>
    <recommendedName>
        <fullName evidence="4">PGAP1-like protein</fullName>
    </recommendedName>
</protein>
<evidence type="ECO:0000256" key="1">
    <source>
        <dbReference type="SAM" id="MobiDB-lite"/>
    </source>
</evidence>
<proteinExistence type="predicted"/>
<feature type="region of interest" description="Disordered" evidence="1">
    <location>
        <begin position="388"/>
        <end position="407"/>
    </location>
</feature>
<comment type="caution">
    <text evidence="2">The sequence shown here is derived from an EMBL/GenBank/DDBJ whole genome shotgun (WGS) entry which is preliminary data.</text>
</comment>